<dbReference type="EMBL" id="CP003065">
    <property type="protein sequence ID" value="AEV70602.1"/>
    <property type="molecule type" value="Genomic_DNA"/>
</dbReference>
<keyword evidence="1" id="KW-1133">Transmembrane helix</keyword>
<dbReference type="AlphaFoldDB" id="G8LUF4"/>
<dbReference type="HOGENOM" id="CLU_577100_0_0_9"/>
<keyword evidence="1" id="KW-0472">Membrane</keyword>
<dbReference type="OrthoDB" id="2088065at2"/>
<dbReference type="RefSeq" id="WP_014257097.1">
    <property type="nucleotide sequence ID" value="NC_016627.1"/>
</dbReference>
<evidence type="ECO:0000256" key="1">
    <source>
        <dbReference type="SAM" id="Phobius"/>
    </source>
</evidence>
<evidence type="ECO:0008006" key="4">
    <source>
        <dbReference type="Google" id="ProtNLM"/>
    </source>
</evidence>
<keyword evidence="1" id="KW-0812">Transmembrane</keyword>
<dbReference type="Proteomes" id="UP000005435">
    <property type="component" value="Chromosome"/>
</dbReference>
<evidence type="ECO:0000313" key="2">
    <source>
        <dbReference type="EMBL" id="AEV70602.1"/>
    </source>
</evidence>
<feature type="transmembrane region" description="Helical" evidence="1">
    <location>
        <begin position="12"/>
        <end position="31"/>
    </location>
</feature>
<dbReference type="eggNOG" id="ENOG5032U7T">
    <property type="taxonomic scope" value="Bacteria"/>
</dbReference>
<dbReference type="STRING" id="720554.Clocl_4172"/>
<evidence type="ECO:0000313" key="3">
    <source>
        <dbReference type="Proteomes" id="UP000005435"/>
    </source>
</evidence>
<organism evidence="2 3">
    <name type="scientific">Acetivibrio clariflavus (strain DSM 19732 / NBRC 101661 / EBR45)</name>
    <name type="common">Clostridium clariflavum</name>
    <dbReference type="NCBI Taxonomy" id="720554"/>
    <lineage>
        <taxon>Bacteria</taxon>
        <taxon>Bacillati</taxon>
        <taxon>Bacillota</taxon>
        <taxon>Clostridia</taxon>
        <taxon>Eubacteriales</taxon>
        <taxon>Oscillospiraceae</taxon>
        <taxon>Acetivibrio</taxon>
    </lineage>
</organism>
<keyword evidence="3" id="KW-1185">Reference proteome</keyword>
<name>G8LUF4_ACECE</name>
<sequence precursor="true">MKQFRFERFKLYVLMVLVLTSFIQVGILWNYQNEGLPTNFLWNIFDNSSSKVPGDVGDYVKLFRVTATEGYDESHFIINEDHEYYAKLCNEAFYYLTNLLEGKNILSKQTYPEEYWGEIVVKKSFVYEFRTKINISTLSALLNVENIANQEFDGIYKMALLPRIDSNNNIGLYVYDGNKTYGFVLPFNKKGLSREKYNDILIALENNETYSYVVMNEWMGINKTPYKIKPDILIPRGSASEDFEDIICSVPQILQNIDTSTKDDLEKIAAKVLGNDKERLTWGIDLDKSIVFRNPSKSYKIHKDGLLEYKYLSQYDRADKGAEIEALEKAIDFIAQMADMVKGADIYLSGINSDKDGYYTFTFDYKVNQKPVSFLEYPVNTGNESFVNNAITINANKKKVLSCYWIVKEFSVGNNTLKIRTYPFDLLDDVFKKYDYLNFSNFSVKDVIISYEGKYSEREEHLKPVWVIETIDGRYYTVEMKEKKGE</sequence>
<reference evidence="3" key="1">
    <citation type="submission" date="2011-12" db="EMBL/GenBank/DDBJ databases">
        <title>Complete sequence of Clostridium clariflavum DSM 19732.</title>
        <authorList>
            <consortium name="US DOE Joint Genome Institute"/>
            <person name="Lucas S."/>
            <person name="Han J."/>
            <person name="Lapidus A."/>
            <person name="Cheng J.-F."/>
            <person name="Goodwin L."/>
            <person name="Pitluck S."/>
            <person name="Peters L."/>
            <person name="Teshima H."/>
            <person name="Detter J.C."/>
            <person name="Han C."/>
            <person name="Tapia R."/>
            <person name="Land M."/>
            <person name="Hauser L."/>
            <person name="Kyrpides N."/>
            <person name="Ivanova N."/>
            <person name="Pagani I."/>
            <person name="Kitzmiller T."/>
            <person name="Lynd L."/>
            <person name="Izquierdo J."/>
            <person name="Woyke T."/>
        </authorList>
    </citation>
    <scope>NUCLEOTIDE SEQUENCE [LARGE SCALE GENOMIC DNA]</scope>
    <source>
        <strain evidence="3">DSM 19732 / NBRC 101661 / EBR45</strain>
    </source>
</reference>
<reference evidence="2 3" key="2">
    <citation type="journal article" date="2012" name="Stand. Genomic Sci.">
        <title>Complete Genome Sequence of Clostridium clariflavum DSM 19732.</title>
        <authorList>
            <person name="Izquierdo J.A."/>
            <person name="Goodwin L."/>
            <person name="Davenport K.W."/>
            <person name="Teshima H."/>
            <person name="Bruce D."/>
            <person name="Detter C."/>
            <person name="Tapia R."/>
            <person name="Han S."/>
            <person name="Land M."/>
            <person name="Hauser L."/>
            <person name="Jeffries C.D."/>
            <person name="Han J."/>
            <person name="Pitluck S."/>
            <person name="Nolan M."/>
            <person name="Chen A."/>
            <person name="Huntemann M."/>
            <person name="Mavromatis K."/>
            <person name="Mikhailova N."/>
            <person name="Liolios K."/>
            <person name="Woyke T."/>
            <person name="Lynd L.R."/>
        </authorList>
    </citation>
    <scope>NUCLEOTIDE SEQUENCE [LARGE SCALE GENOMIC DNA]</scope>
    <source>
        <strain evidence="3">DSM 19732 / NBRC 101661 / EBR45</strain>
    </source>
</reference>
<proteinExistence type="predicted"/>
<accession>G8LUF4</accession>
<protein>
    <recommendedName>
        <fullName evidence="4">Two-component signal transduction system YycFG, regulatory protein YycH</fullName>
    </recommendedName>
</protein>
<gene>
    <name evidence="2" type="ordered locus">Clocl_4172</name>
</gene>
<dbReference type="KEGG" id="ccl:Clocl_4172"/>